<dbReference type="PANTHER" id="PTHR24221">
    <property type="entry name" value="ATP-BINDING CASSETTE SUB-FAMILY B"/>
    <property type="match status" value="1"/>
</dbReference>
<dbReference type="EMBL" id="BMVC01000011">
    <property type="protein sequence ID" value="GHD04628.1"/>
    <property type="molecule type" value="Genomic_DNA"/>
</dbReference>
<evidence type="ECO:0000256" key="1">
    <source>
        <dbReference type="ARBA" id="ARBA00004651"/>
    </source>
</evidence>
<feature type="domain" description="ABC transmembrane type-1" evidence="10">
    <location>
        <begin position="124"/>
        <end position="299"/>
    </location>
</feature>
<reference evidence="11" key="2">
    <citation type="submission" date="2020-09" db="EMBL/GenBank/DDBJ databases">
        <authorList>
            <person name="Sun Q."/>
            <person name="Ohkuma M."/>
        </authorList>
    </citation>
    <scope>NUCLEOTIDE SEQUENCE</scope>
    <source>
        <strain evidence="11">JCM 4637</strain>
    </source>
</reference>
<evidence type="ECO:0000259" key="10">
    <source>
        <dbReference type="PROSITE" id="PS50929"/>
    </source>
</evidence>
<gene>
    <name evidence="11" type="ORF">GCM10010334_53710</name>
</gene>
<evidence type="ECO:0000256" key="6">
    <source>
        <dbReference type="ARBA" id="ARBA00023136"/>
    </source>
</evidence>
<feature type="transmembrane region" description="Helical" evidence="8">
    <location>
        <begin position="53"/>
        <end position="75"/>
    </location>
</feature>
<dbReference type="Gene3D" id="3.40.50.300">
    <property type="entry name" value="P-loop containing nucleotide triphosphate hydrolases"/>
    <property type="match status" value="1"/>
</dbReference>
<dbReference type="GO" id="GO:0005524">
    <property type="term" value="F:ATP binding"/>
    <property type="evidence" value="ECO:0007669"/>
    <property type="project" value="UniProtKB-KW"/>
</dbReference>
<keyword evidence="2 8" id="KW-0812">Transmembrane</keyword>
<dbReference type="PROSITE" id="PS50929">
    <property type="entry name" value="ABC_TM1F"/>
    <property type="match status" value="1"/>
</dbReference>
<dbReference type="GO" id="GO:0140359">
    <property type="term" value="F:ABC-type transporter activity"/>
    <property type="evidence" value="ECO:0007669"/>
    <property type="project" value="InterPro"/>
</dbReference>
<dbReference type="PANTHER" id="PTHR24221:SF654">
    <property type="entry name" value="ATP-BINDING CASSETTE SUB-FAMILY B MEMBER 6"/>
    <property type="match status" value="1"/>
</dbReference>
<dbReference type="InterPro" id="IPR036640">
    <property type="entry name" value="ABC1_TM_sf"/>
</dbReference>
<dbReference type="AlphaFoldDB" id="A0A918X1X3"/>
<evidence type="ECO:0000256" key="7">
    <source>
        <dbReference type="SAM" id="MobiDB-lite"/>
    </source>
</evidence>
<evidence type="ECO:0000256" key="8">
    <source>
        <dbReference type="SAM" id="Phobius"/>
    </source>
</evidence>
<dbReference type="Pfam" id="PF00005">
    <property type="entry name" value="ABC_tran"/>
    <property type="match status" value="1"/>
</dbReference>
<dbReference type="GO" id="GO:0016887">
    <property type="term" value="F:ATP hydrolysis activity"/>
    <property type="evidence" value="ECO:0007669"/>
    <property type="project" value="InterPro"/>
</dbReference>
<dbReference type="CDD" id="cd03228">
    <property type="entry name" value="ABCC_MRP_Like"/>
    <property type="match status" value="1"/>
</dbReference>
<dbReference type="GO" id="GO:0034040">
    <property type="term" value="F:ATPase-coupled lipid transmembrane transporter activity"/>
    <property type="evidence" value="ECO:0007669"/>
    <property type="project" value="TreeGrafter"/>
</dbReference>
<feature type="compositionally biased region" description="Basic and acidic residues" evidence="7">
    <location>
        <begin position="613"/>
        <end position="631"/>
    </location>
</feature>
<organism evidence="11 12">
    <name type="scientific">Streptomyces finlayi</name>
    <dbReference type="NCBI Taxonomy" id="67296"/>
    <lineage>
        <taxon>Bacteria</taxon>
        <taxon>Bacillati</taxon>
        <taxon>Actinomycetota</taxon>
        <taxon>Actinomycetes</taxon>
        <taxon>Kitasatosporales</taxon>
        <taxon>Streptomycetaceae</taxon>
        <taxon>Streptomyces</taxon>
    </lineage>
</organism>
<evidence type="ECO:0000256" key="4">
    <source>
        <dbReference type="ARBA" id="ARBA00022840"/>
    </source>
</evidence>
<dbReference type="InterPro" id="IPR039421">
    <property type="entry name" value="Type_1_exporter"/>
</dbReference>
<feature type="transmembrane region" description="Helical" evidence="8">
    <location>
        <begin position="170"/>
        <end position="189"/>
    </location>
</feature>
<dbReference type="SMART" id="SM00382">
    <property type="entry name" value="AAA"/>
    <property type="match status" value="1"/>
</dbReference>
<proteinExistence type="predicted"/>
<feature type="transmembrane region" description="Helical" evidence="8">
    <location>
        <begin position="142"/>
        <end position="164"/>
    </location>
</feature>
<dbReference type="InterPro" id="IPR011527">
    <property type="entry name" value="ABC1_TM_dom"/>
</dbReference>
<dbReference type="Proteomes" id="UP000638353">
    <property type="component" value="Unassembled WGS sequence"/>
</dbReference>
<reference evidence="11" key="1">
    <citation type="journal article" date="2014" name="Int. J. Syst. Evol. Microbiol.">
        <title>Complete genome sequence of Corynebacterium casei LMG S-19264T (=DSM 44701T), isolated from a smear-ripened cheese.</title>
        <authorList>
            <consortium name="US DOE Joint Genome Institute (JGI-PGF)"/>
            <person name="Walter F."/>
            <person name="Albersmeier A."/>
            <person name="Kalinowski J."/>
            <person name="Ruckert C."/>
        </authorList>
    </citation>
    <scope>NUCLEOTIDE SEQUENCE</scope>
    <source>
        <strain evidence="11">JCM 4637</strain>
    </source>
</reference>
<dbReference type="InterPro" id="IPR003593">
    <property type="entry name" value="AAA+_ATPase"/>
</dbReference>
<dbReference type="GO" id="GO:0005886">
    <property type="term" value="C:plasma membrane"/>
    <property type="evidence" value="ECO:0007669"/>
    <property type="project" value="UniProtKB-SubCell"/>
</dbReference>
<evidence type="ECO:0000256" key="2">
    <source>
        <dbReference type="ARBA" id="ARBA00022692"/>
    </source>
</evidence>
<dbReference type="SUPFAM" id="SSF52540">
    <property type="entry name" value="P-loop containing nucleoside triphosphate hydrolases"/>
    <property type="match status" value="1"/>
</dbReference>
<comment type="caution">
    <text evidence="11">The sequence shown here is derived from an EMBL/GenBank/DDBJ whole genome shotgun (WGS) entry which is preliminary data.</text>
</comment>
<dbReference type="Gene3D" id="1.20.1560.10">
    <property type="entry name" value="ABC transporter type 1, transmembrane domain"/>
    <property type="match status" value="1"/>
</dbReference>
<keyword evidence="4 11" id="KW-0067">ATP-binding</keyword>
<keyword evidence="3" id="KW-0547">Nucleotide-binding</keyword>
<dbReference type="PROSITE" id="PS50893">
    <property type="entry name" value="ABC_TRANSPORTER_2"/>
    <property type="match status" value="1"/>
</dbReference>
<name>A0A918X1X3_9ACTN</name>
<keyword evidence="5 8" id="KW-1133">Transmembrane helix</keyword>
<evidence type="ECO:0000256" key="3">
    <source>
        <dbReference type="ARBA" id="ARBA00022741"/>
    </source>
</evidence>
<evidence type="ECO:0000313" key="12">
    <source>
        <dbReference type="Proteomes" id="UP000638353"/>
    </source>
</evidence>
<comment type="subcellular location">
    <subcellularLocation>
        <location evidence="1">Cell membrane</location>
        <topology evidence="1">Multi-pass membrane protein</topology>
    </subcellularLocation>
</comment>
<sequence>MSGHRPSRTRLRADGRRFLARHRGALACLTGWSLAESAQTFLGGYCVAQSLDRGFLAGHAGTGLIWLGVAALAILAGGPVTRGVFTQLAALVEPFRDGLVRRAVAQALHAATCPTDPGPGPSAPGTAVSRLTQQTEIARDSFAGLVLTARSFVFTAVGAFGGMFALAPELLLVTLPPLALGLGVFLGVLGPMARAQRRALDAEEAYADRVRAAAAGLRDVAACGIADEVGAAADASADTAARAARVLARWAAVRTVALGVAGQLPPLLLLLATPWLLDRGVGAGALTGALTYLVQSLLPALHTLMTALGAAGTRLLVVLDRFARPPDPPPPARSTPPAAGPAPAAELRHVTLAYGPGARPVLDDLSLTLAPGEHLAVVGPSGIGKSTLANVLAGLLTPDEGVVRIAGRSGCGPALRTLVPQEAYVFTATLRENLTHLRPEATPAEVAAAVDALGLGPLAARLGGLDAEVDPAHLSQGERQLVTLARAHLSPAPLLLLDEATCHLDPEAEERAERTLAARPGALVVVAHRTASALRADRILVLDGTRADCGTHDELLERSALYRDLMGRQPWTPVSHPAGRTRDADRVDPVARAGLADGRREVVPYRSPGQVQVERDLGDARALRGEREHAQFPRGEGNLRGAQEPDGE</sequence>
<accession>A0A918X1X3</accession>
<evidence type="ECO:0000256" key="5">
    <source>
        <dbReference type="ARBA" id="ARBA00022989"/>
    </source>
</evidence>
<dbReference type="InterPro" id="IPR003439">
    <property type="entry name" value="ABC_transporter-like_ATP-bd"/>
</dbReference>
<keyword evidence="6 8" id="KW-0472">Membrane</keyword>
<feature type="transmembrane region" description="Helical" evidence="8">
    <location>
        <begin position="255"/>
        <end position="277"/>
    </location>
</feature>
<feature type="domain" description="ABC transporter" evidence="9">
    <location>
        <begin position="347"/>
        <end position="568"/>
    </location>
</feature>
<evidence type="ECO:0000259" key="9">
    <source>
        <dbReference type="PROSITE" id="PS50893"/>
    </source>
</evidence>
<feature type="region of interest" description="Disordered" evidence="7">
    <location>
        <begin position="606"/>
        <end position="648"/>
    </location>
</feature>
<dbReference type="InterPro" id="IPR027417">
    <property type="entry name" value="P-loop_NTPase"/>
</dbReference>
<evidence type="ECO:0000313" key="11">
    <source>
        <dbReference type="EMBL" id="GHD04628.1"/>
    </source>
</evidence>
<dbReference type="SUPFAM" id="SSF90123">
    <property type="entry name" value="ABC transporter transmembrane region"/>
    <property type="match status" value="1"/>
</dbReference>
<protein>
    <submittedName>
        <fullName evidence="11">ABC transporter ATP-binding protein</fullName>
    </submittedName>
</protein>